<dbReference type="PANTHER" id="PTHR45947">
    <property type="entry name" value="SULFOQUINOVOSYL TRANSFERASE SQD2"/>
    <property type="match status" value="1"/>
</dbReference>
<feature type="domain" description="Glycosyltransferase subfamily 4-like N-terminal" evidence="2">
    <location>
        <begin position="43"/>
        <end position="140"/>
    </location>
</feature>
<dbReference type="SUPFAM" id="SSF53756">
    <property type="entry name" value="UDP-Glycosyltransferase/glycogen phosphorylase"/>
    <property type="match status" value="1"/>
</dbReference>
<dbReference type="Pfam" id="PF00534">
    <property type="entry name" value="Glycos_transf_1"/>
    <property type="match status" value="1"/>
</dbReference>
<protein>
    <submittedName>
        <fullName evidence="3">Glycosyl transferase family 1</fullName>
    </submittedName>
</protein>
<reference evidence="4" key="1">
    <citation type="submission" date="2017-12" db="EMBL/GenBank/DDBJ databases">
        <title>FDA dAtabase for Regulatory Grade micrObial Sequences (FDA-ARGOS): Supporting development and validation of Infectious Disease Dx tests.</title>
        <authorList>
            <person name="Hoffmann M."/>
            <person name="Allard M."/>
            <person name="Evans P."/>
            <person name="Brown E."/>
            <person name="Tallon L."/>
            <person name="Sadzewicz L."/>
            <person name="Sengamalay N."/>
            <person name="Ott S."/>
            <person name="Godinez A."/>
            <person name="Nagaraj S."/>
            <person name="Vavikolanu K."/>
            <person name="Aluvathingal J."/>
            <person name="Nadendla S."/>
            <person name="Sichtig H."/>
        </authorList>
    </citation>
    <scope>NUCLEOTIDE SEQUENCE [LARGE SCALE GENOMIC DNA]</scope>
    <source>
        <strain evidence="4">FDAARGOS_249</strain>
    </source>
</reference>
<feature type="domain" description="Glycosyl transferase family 1" evidence="1">
    <location>
        <begin position="151"/>
        <end position="271"/>
    </location>
</feature>
<dbReference type="AlphaFoldDB" id="A0A2J9PMK4"/>
<evidence type="ECO:0000259" key="2">
    <source>
        <dbReference type="Pfam" id="PF13439"/>
    </source>
</evidence>
<dbReference type="Pfam" id="PF13439">
    <property type="entry name" value="Glyco_transf_4"/>
    <property type="match status" value="1"/>
</dbReference>
<keyword evidence="3" id="KW-0808">Transferase</keyword>
<dbReference type="InterPro" id="IPR028098">
    <property type="entry name" value="Glyco_trans_4-like_N"/>
</dbReference>
<evidence type="ECO:0000259" key="1">
    <source>
        <dbReference type="Pfam" id="PF00534"/>
    </source>
</evidence>
<dbReference type="Gene3D" id="3.40.50.2000">
    <property type="entry name" value="Glycogen Phosphorylase B"/>
    <property type="match status" value="2"/>
</dbReference>
<gene>
    <name evidence="3" type="ORF">A6J77_004825</name>
</gene>
<dbReference type="Proteomes" id="UP000192813">
    <property type="component" value="Unassembled WGS sequence"/>
</dbReference>
<dbReference type="InterPro" id="IPR050194">
    <property type="entry name" value="Glycosyltransferase_grp1"/>
</dbReference>
<proteinExistence type="predicted"/>
<dbReference type="GO" id="GO:0016757">
    <property type="term" value="F:glycosyltransferase activity"/>
    <property type="evidence" value="ECO:0007669"/>
    <property type="project" value="InterPro"/>
</dbReference>
<dbReference type="InterPro" id="IPR001296">
    <property type="entry name" value="Glyco_trans_1"/>
</dbReference>
<sequence>MMKILLHSDMKKSIQQSGVGRAQLHQEMALESAGIAYTTNYKDDFDMVHINTVFPHSLVVARKAKAAGKPVIYHAHSTMEDFKNSYTFSNQASLGFKYWLNTCYNSADLILTPSQYAKNLLEKYDIDKPIHVISNGIDLAYWQASQEEVANMRARFNLRPDQKVAISVGLQIERKGIIEFVELAKQMPEVTFIWFGYSNPYALPKDVKKAIATKLPNLIFAGYIPRDQVRVAYQMADVYLFMTHEETEGIVLLEALASKVNTIVSDLPVFDYLKAGRDVYKANSLEDFKVQLQGLLDGDLASLSKNGYQQASLKSIQNIGQQYIYEYQYAGACQLGKQSDKKLSKILSSTFKIY</sequence>
<accession>A0A2J9PMK4</accession>
<organism evidence="3 4">
    <name type="scientific">Aerococcus viridans</name>
    <dbReference type="NCBI Taxonomy" id="1377"/>
    <lineage>
        <taxon>Bacteria</taxon>
        <taxon>Bacillati</taxon>
        <taxon>Bacillota</taxon>
        <taxon>Bacilli</taxon>
        <taxon>Lactobacillales</taxon>
        <taxon>Aerococcaceae</taxon>
        <taxon>Aerococcus</taxon>
    </lineage>
</organism>
<dbReference type="RefSeq" id="WP_083068660.1">
    <property type="nucleotide sequence ID" value="NZ_NBTM02000001.1"/>
</dbReference>
<evidence type="ECO:0000313" key="4">
    <source>
        <dbReference type="Proteomes" id="UP000192813"/>
    </source>
</evidence>
<comment type="caution">
    <text evidence="3">The sequence shown here is derived from an EMBL/GenBank/DDBJ whole genome shotgun (WGS) entry which is preliminary data.</text>
</comment>
<dbReference type="EMBL" id="NBTM02000001">
    <property type="protein sequence ID" value="PNL91574.1"/>
    <property type="molecule type" value="Genomic_DNA"/>
</dbReference>
<dbReference type="PANTHER" id="PTHR45947:SF3">
    <property type="entry name" value="SULFOQUINOVOSYL TRANSFERASE SQD2"/>
    <property type="match status" value="1"/>
</dbReference>
<evidence type="ECO:0000313" key="3">
    <source>
        <dbReference type="EMBL" id="PNL91574.1"/>
    </source>
</evidence>
<name>A0A2J9PMK4_9LACT</name>